<accession>A0A147KJU3</accession>
<feature type="region of interest" description="Disordered" evidence="14">
    <location>
        <begin position="422"/>
        <end position="451"/>
    </location>
</feature>
<feature type="compositionally biased region" description="Low complexity" evidence="14">
    <location>
        <begin position="82"/>
        <end position="96"/>
    </location>
</feature>
<sequence length="451" mass="48179">MEGRAFPAARRLGVGLAAASLLFTVACSGSGGEEASGVSNESPTVELTIVPADGETEVAPNTPVTVTASIGTIEEVTVTQTPAAPEDADASASPEAAETEEAEEAGAGEVDEITGTLNEDGTEWVSDWTLTPGSTVTVVATGKSPEGETAEFTSTFTTLEATPGHRLEVQSNFPVSGDVVGVGMPVIINFDLPVENKAAVEAALEVVSEKPTQGAWNWFGDQTVVFRTEEYWEPYQKVTVNMHLAGVQAAEGVYGIENHQLTFEVGRSQISEVDSETHRMVVTRDGEQIKDFPISTGNATTRAYTTTSGTHLTMEKYQHLVMDSATVGIPPGHPDYYKLDVNYAVRFSNSGEFTHAAPWNGSLGQANLSHGCVNMSTADAQWFYENSYMGDPLVVTGTDRELEVDNGWGYWQRSWEEWLANSTLGEADRTDEPGSPGSPHRSVGEQAEAAE</sequence>
<keyword evidence="8" id="KW-0564">Palmitate</keyword>
<protein>
    <recommendedName>
        <fullName evidence="15">L,D-TPase catalytic domain-containing protein</fullName>
    </recommendedName>
</protein>
<feature type="active site" description="Nucleophile" evidence="13">
    <location>
        <position position="372"/>
    </location>
</feature>
<keyword evidence="10" id="KW-0012">Acyltransferase</keyword>
<feature type="active site" description="Proton donor/acceptor" evidence="13">
    <location>
        <position position="355"/>
    </location>
</feature>
<dbReference type="PATRIC" id="fig|665004.4.peg.3214"/>
<dbReference type="SUPFAM" id="SSF141523">
    <property type="entry name" value="L,D-transpeptidase catalytic domain-like"/>
    <property type="match status" value="1"/>
</dbReference>
<evidence type="ECO:0000313" key="16">
    <source>
        <dbReference type="EMBL" id="KUP97521.1"/>
    </source>
</evidence>
<evidence type="ECO:0000256" key="12">
    <source>
        <dbReference type="ARBA" id="ARBA00060592"/>
    </source>
</evidence>
<feature type="domain" description="L,D-TPase catalytic" evidence="15">
    <location>
        <begin position="269"/>
        <end position="396"/>
    </location>
</feature>
<feature type="region of interest" description="Disordered" evidence="14">
    <location>
        <begin position="82"/>
        <end position="112"/>
    </location>
</feature>
<dbReference type="Gene3D" id="2.60.40.3780">
    <property type="match status" value="1"/>
</dbReference>
<evidence type="ECO:0000256" key="14">
    <source>
        <dbReference type="SAM" id="MobiDB-lite"/>
    </source>
</evidence>
<evidence type="ECO:0000256" key="4">
    <source>
        <dbReference type="ARBA" id="ARBA00022729"/>
    </source>
</evidence>
<evidence type="ECO:0000256" key="8">
    <source>
        <dbReference type="ARBA" id="ARBA00023139"/>
    </source>
</evidence>
<evidence type="ECO:0000256" key="5">
    <source>
        <dbReference type="ARBA" id="ARBA00022960"/>
    </source>
</evidence>
<dbReference type="UniPathway" id="UPA00219"/>
<dbReference type="CDD" id="cd16913">
    <property type="entry name" value="YkuD_like"/>
    <property type="match status" value="1"/>
</dbReference>
<reference evidence="17" key="1">
    <citation type="journal article" date="2017" name="Acta Aliment.">
        <title>Plant polysaccharide degrading enzyme system of Thermpbifida cellulosilytica TB100 revealed by de novo genome project data.</title>
        <authorList>
            <person name="Toth A."/>
            <person name="Baka E."/>
            <person name="Luzics S."/>
            <person name="Bata-Vidacs I."/>
            <person name="Nagy I."/>
            <person name="Balint B."/>
            <person name="Herceg R."/>
            <person name="Olasz F."/>
            <person name="Wilk T."/>
            <person name="Nagy T."/>
            <person name="Kriszt B."/>
            <person name="Nagy I."/>
            <person name="Kukolya J."/>
        </authorList>
    </citation>
    <scope>NUCLEOTIDE SEQUENCE [LARGE SCALE GENOMIC DNA]</scope>
    <source>
        <strain evidence="17">TB100</strain>
    </source>
</reference>
<keyword evidence="6 13" id="KW-0573">Peptidoglycan synthesis</keyword>
<dbReference type="PANTHER" id="PTHR30582">
    <property type="entry name" value="L,D-TRANSPEPTIDASE"/>
    <property type="match status" value="1"/>
</dbReference>
<dbReference type="Gene3D" id="2.60.40.3710">
    <property type="match status" value="1"/>
</dbReference>
<evidence type="ECO:0000256" key="1">
    <source>
        <dbReference type="ARBA" id="ARBA00004752"/>
    </source>
</evidence>
<proteinExistence type="predicted"/>
<keyword evidence="4" id="KW-0732">Signal</keyword>
<dbReference type="PROSITE" id="PS52029">
    <property type="entry name" value="LD_TPASE"/>
    <property type="match status" value="1"/>
</dbReference>
<dbReference type="OrthoDB" id="5242354at2"/>
<comment type="caution">
    <text evidence="16">The sequence shown here is derived from an EMBL/GenBank/DDBJ whole genome shotgun (WGS) entry which is preliminary data.</text>
</comment>
<dbReference type="CDD" id="cd13432">
    <property type="entry name" value="LDT_IgD_like_2"/>
    <property type="match status" value="1"/>
</dbReference>
<comment type="pathway">
    <text evidence="1 13">Cell wall biogenesis; peptidoglycan biosynthesis.</text>
</comment>
<dbReference type="GO" id="GO:0018104">
    <property type="term" value="P:peptidoglycan-protein cross-linking"/>
    <property type="evidence" value="ECO:0007669"/>
    <property type="project" value="TreeGrafter"/>
</dbReference>
<dbReference type="Pfam" id="PF17964">
    <property type="entry name" value="Big_10"/>
    <property type="match status" value="1"/>
</dbReference>
<keyword evidence="2" id="KW-1003">Cell membrane</keyword>
<dbReference type="FunFam" id="2.40.440.10:FF:000005">
    <property type="entry name" value="L,D-transpeptidase 2"/>
    <property type="match status" value="1"/>
</dbReference>
<evidence type="ECO:0000313" key="17">
    <source>
        <dbReference type="Proteomes" id="UP000074382"/>
    </source>
</evidence>
<evidence type="ECO:0000256" key="6">
    <source>
        <dbReference type="ARBA" id="ARBA00022984"/>
    </source>
</evidence>
<keyword evidence="5 13" id="KW-0133">Cell shape</keyword>
<comment type="pathway">
    <text evidence="12">Glycan biosynthesis.</text>
</comment>
<evidence type="ECO:0000256" key="7">
    <source>
        <dbReference type="ARBA" id="ARBA00023136"/>
    </source>
</evidence>
<dbReference type="Gene3D" id="2.40.440.10">
    <property type="entry name" value="L,D-transpeptidase catalytic domain-like"/>
    <property type="match status" value="1"/>
</dbReference>
<gene>
    <name evidence="16" type="ORF">AC529_06760</name>
</gene>
<keyword evidence="3" id="KW-0808">Transferase</keyword>
<organism evidence="16 17">
    <name type="scientific">Thermobifida cellulosilytica TB100</name>
    <dbReference type="NCBI Taxonomy" id="665004"/>
    <lineage>
        <taxon>Bacteria</taxon>
        <taxon>Bacillati</taxon>
        <taxon>Actinomycetota</taxon>
        <taxon>Actinomycetes</taxon>
        <taxon>Streptosporangiales</taxon>
        <taxon>Nocardiopsidaceae</taxon>
        <taxon>Thermobifida</taxon>
    </lineage>
</organism>
<evidence type="ECO:0000256" key="13">
    <source>
        <dbReference type="PROSITE-ProRule" id="PRU01373"/>
    </source>
</evidence>
<dbReference type="STRING" id="665004.AC529_06760"/>
<feature type="compositionally biased region" description="Acidic residues" evidence="14">
    <location>
        <begin position="97"/>
        <end position="112"/>
    </location>
</feature>
<dbReference type="InterPro" id="IPR038063">
    <property type="entry name" value="Transpep_catalytic_dom"/>
</dbReference>
<dbReference type="PROSITE" id="PS51257">
    <property type="entry name" value="PROKAR_LIPOPROTEIN"/>
    <property type="match status" value="1"/>
</dbReference>
<evidence type="ECO:0000256" key="9">
    <source>
        <dbReference type="ARBA" id="ARBA00023288"/>
    </source>
</evidence>
<dbReference type="Proteomes" id="UP000074382">
    <property type="component" value="Unassembled WGS sequence"/>
</dbReference>
<evidence type="ECO:0000256" key="3">
    <source>
        <dbReference type="ARBA" id="ARBA00022679"/>
    </source>
</evidence>
<dbReference type="Pfam" id="PF03734">
    <property type="entry name" value="YkuD"/>
    <property type="match status" value="1"/>
</dbReference>
<name>A0A147KJU3_THECS</name>
<dbReference type="EMBL" id="LGEM01000024">
    <property type="protein sequence ID" value="KUP97521.1"/>
    <property type="molecule type" value="Genomic_DNA"/>
</dbReference>
<dbReference type="PANTHER" id="PTHR30582:SF2">
    <property type="entry name" value="L,D-TRANSPEPTIDASE YCIB-RELATED"/>
    <property type="match status" value="1"/>
</dbReference>
<evidence type="ECO:0000259" key="15">
    <source>
        <dbReference type="PROSITE" id="PS52029"/>
    </source>
</evidence>
<dbReference type="InterPro" id="IPR005490">
    <property type="entry name" value="LD_TPept_cat_dom"/>
</dbReference>
<dbReference type="GO" id="GO:0071972">
    <property type="term" value="F:peptidoglycan L,D-transpeptidase activity"/>
    <property type="evidence" value="ECO:0007669"/>
    <property type="project" value="TreeGrafter"/>
</dbReference>
<keyword evidence="17" id="KW-1185">Reference proteome</keyword>
<dbReference type="InterPro" id="IPR041280">
    <property type="entry name" value="Big_10"/>
</dbReference>
<dbReference type="GO" id="GO:0071555">
    <property type="term" value="P:cell wall organization"/>
    <property type="evidence" value="ECO:0007669"/>
    <property type="project" value="UniProtKB-UniRule"/>
</dbReference>
<evidence type="ECO:0000256" key="10">
    <source>
        <dbReference type="ARBA" id="ARBA00023315"/>
    </source>
</evidence>
<dbReference type="GO" id="GO:0005576">
    <property type="term" value="C:extracellular region"/>
    <property type="evidence" value="ECO:0007669"/>
    <property type="project" value="TreeGrafter"/>
</dbReference>
<keyword evidence="7" id="KW-0472">Membrane</keyword>
<evidence type="ECO:0000256" key="2">
    <source>
        <dbReference type="ARBA" id="ARBA00022475"/>
    </source>
</evidence>
<keyword evidence="11 13" id="KW-0961">Cell wall biogenesis/degradation</keyword>
<dbReference type="AlphaFoldDB" id="A0A147KJU3"/>
<evidence type="ECO:0000256" key="11">
    <source>
        <dbReference type="ARBA" id="ARBA00023316"/>
    </source>
</evidence>
<keyword evidence="9" id="KW-0449">Lipoprotein</keyword>
<dbReference type="GO" id="GO:0008360">
    <property type="term" value="P:regulation of cell shape"/>
    <property type="evidence" value="ECO:0007669"/>
    <property type="project" value="UniProtKB-UniRule"/>
</dbReference>
<dbReference type="InterPro" id="IPR050979">
    <property type="entry name" value="LD-transpeptidase"/>
</dbReference>
<dbReference type="GO" id="GO:0016746">
    <property type="term" value="F:acyltransferase activity"/>
    <property type="evidence" value="ECO:0007669"/>
    <property type="project" value="UniProtKB-KW"/>
</dbReference>